<evidence type="ECO:0000313" key="5">
    <source>
        <dbReference type="EMBL" id="MQY51944.1"/>
    </source>
</evidence>
<dbReference type="Pfam" id="PF05433">
    <property type="entry name" value="Rick_17kDa_Anti"/>
    <property type="match status" value="1"/>
</dbReference>
<keyword evidence="2" id="KW-0472">Membrane</keyword>
<evidence type="ECO:0000259" key="4">
    <source>
        <dbReference type="Pfam" id="PF05433"/>
    </source>
</evidence>
<comment type="subcellular location">
    <subcellularLocation>
        <location evidence="1">Membrane</location>
    </subcellularLocation>
</comment>
<feature type="domain" description="Glycine zipper 2TM" evidence="4">
    <location>
        <begin position="110"/>
        <end position="149"/>
    </location>
</feature>
<feature type="signal peptide" evidence="3">
    <location>
        <begin position="1"/>
        <end position="21"/>
    </location>
</feature>
<dbReference type="PANTHER" id="PTHR35603:SF2">
    <property type="entry name" value="OUTER MEMBRANE LIPOPROTEIN"/>
    <property type="match status" value="1"/>
</dbReference>
<dbReference type="PANTHER" id="PTHR35603">
    <property type="match status" value="1"/>
</dbReference>
<evidence type="ECO:0000313" key="6">
    <source>
        <dbReference type="Proteomes" id="UP000480275"/>
    </source>
</evidence>
<dbReference type="GO" id="GO:0019867">
    <property type="term" value="C:outer membrane"/>
    <property type="evidence" value="ECO:0007669"/>
    <property type="project" value="InterPro"/>
</dbReference>
<sequence>MKNVWIPALITSLLVSANAFADPYWDRGYGEPYGHHPHHERFYEVQEPVVVYQGPPVVYQPAPRVIYQERIIYRDRPVPVYAAPVEPRYYQEQTRVYQAPPPYNGNRVIGQALGAVAGGILGNQVGAGNGRVAATAVGAVVGSMVGGNLSE</sequence>
<reference evidence="5 6" key="1">
    <citation type="submission" date="2019-10" db="EMBL/GenBank/DDBJ databases">
        <title>Whole-genome sequence of the purple nonsulfur photosynthetic bacterium Rhodocyclus tenuis.</title>
        <authorList>
            <person name="Kyndt J.A."/>
            <person name="Meyer T.E."/>
        </authorList>
    </citation>
    <scope>NUCLEOTIDE SEQUENCE [LARGE SCALE GENOMIC DNA]</scope>
    <source>
        <strain evidence="5 6">DSM 110</strain>
    </source>
</reference>
<evidence type="ECO:0000256" key="1">
    <source>
        <dbReference type="ARBA" id="ARBA00004370"/>
    </source>
</evidence>
<feature type="chain" id="PRO_5027074842" evidence="3">
    <location>
        <begin position="22"/>
        <end position="151"/>
    </location>
</feature>
<dbReference type="AlphaFoldDB" id="A0A6L5JZ68"/>
<keyword evidence="3" id="KW-0732">Signal</keyword>
<organism evidence="5 6">
    <name type="scientific">Rhodocyclus tenuis</name>
    <name type="common">Rhodospirillum tenue</name>
    <dbReference type="NCBI Taxonomy" id="1066"/>
    <lineage>
        <taxon>Bacteria</taxon>
        <taxon>Pseudomonadati</taxon>
        <taxon>Pseudomonadota</taxon>
        <taxon>Betaproteobacteria</taxon>
        <taxon>Rhodocyclales</taxon>
        <taxon>Rhodocyclaceae</taxon>
        <taxon>Rhodocyclus</taxon>
    </lineage>
</organism>
<proteinExistence type="predicted"/>
<dbReference type="EMBL" id="WIXJ01000006">
    <property type="protein sequence ID" value="MQY51944.1"/>
    <property type="molecule type" value="Genomic_DNA"/>
</dbReference>
<accession>A0A6L5JZ68</accession>
<dbReference type="Proteomes" id="UP000480275">
    <property type="component" value="Unassembled WGS sequence"/>
</dbReference>
<name>A0A6L5JZ68_RHOTE</name>
<dbReference type="OrthoDB" id="10017025at2"/>
<dbReference type="InterPro" id="IPR051407">
    <property type="entry name" value="Bact_OM_lipoprot/Surf_antigen"/>
</dbReference>
<evidence type="ECO:0000256" key="2">
    <source>
        <dbReference type="ARBA" id="ARBA00023136"/>
    </source>
</evidence>
<dbReference type="InterPro" id="IPR008816">
    <property type="entry name" value="Gly_zipper_2TM_dom"/>
</dbReference>
<protein>
    <submittedName>
        <fullName evidence="5">Glycine zipper 2TM domain-containing protein</fullName>
    </submittedName>
</protein>
<comment type="caution">
    <text evidence="5">The sequence shown here is derived from an EMBL/GenBank/DDBJ whole genome shotgun (WGS) entry which is preliminary data.</text>
</comment>
<gene>
    <name evidence="5" type="ORF">GHK24_09165</name>
</gene>
<evidence type="ECO:0000256" key="3">
    <source>
        <dbReference type="SAM" id="SignalP"/>
    </source>
</evidence>